<comment type="caution">
    <text evidence="1">The sequence shown here is derived from an EMBL/GenBank/DDBJ whole genome shotgun (WGS) entry which is preliminary data.</text>
</comment>
<keyword evidence="2" id="KW-1185">Reference proteome</keyword>
<name>A0AAD8L6N7_TARER</name>
<accession>A0AAD8L6N7</accession>
<gene>
    <name evidence="1" type="ORF">QVD17_00919</name>
</gene>
<dbReference type="Proteomes" id="UP001229421">
    <property type="component" value="Unassembled WGS sequence"/>
</dbReference>
<reference evidence="1" key="1">
    <citation type="journal article" date="2023" name="bioRxiv">
        <title>Improved chromosome-level genome assembly for marigold (Tagetes erecta).</title>
        <authorList>
            <person name="Jiang F."/>
            <person name="Yuan L."/>
            <person name="Wang S."/>
            <person name="Wang H."/>
            <person name="Xu D."/>
            <person name="Wang A."/>
            <person name="Fan W."/>
        </authorList>
    </citation>
    <scope>NUCLEOTIDE SEQUENCE</scope>
    <source>
        <strain evidence="1">WSJ</strain>
        <tissue evidence="1">Leaf</tissue>
    </source>
</reference>
<sequence>MLNDSHDVLYHDLVPFNNVQVDAGEDKVEAHGTTSDQEYMSKLRDETVFSLQTANVDAGEDEVEAHAVELQIDR</sequence>
<proteinExistence type="predicted"/>
<dbReference type="EMBL" id="JAUHHV010000001">
    <property type="protein sequence ID" value="KAK1435159.1"/>
    <property type="molecule type" value="Genomic_DNA"/>
</dbReference>
<evidence type="ECO:0000313" key="2">
    <source>
        <dbReference type="Proteomes" id="UP001229421"/>
    </source>
</evidence>
<dbReference type="AlphaFoldDB" id="A0AAD8L6N7"/>
<protein>
    <submittedName>
        <fullName evidence="1">Uncharacterized protein</fullName>
    </submittedName>
</protein>
<evidence type="ECO:0000313" key="1">
    <source>
        <dbReference type="EMBL" id="KAK1435159.1"/>
    </source>
</evidence>
<organism evidence="1 2">
    <name type="scientific">Tagetes erecta</name>
    <name type="common">African marigold</name>
    <dbReference type="NCBI Taxonomy" id="13708"/>
    <lineage>
        <taxon>Eukaryota</taxon>
        <taxon>Viridiplantae</taxon>
        <taxon>Streptophyta</taxon>
        <taxon>Embryophyta</taxon>
        <taxon>Tracheophyta</taxon>
        <taxon>Spermatophyta</taxon>
        <taxon>Magnoliopsida</taxon>
        <taxon>eudicotyledons</taxon>
        <taxon>Gunneridae</taxon>
        <taxon>Pentapetalae</taxon>
        <taxon>asterids</taxon>
        <taxon>campanulids</taxon>
        <taxon>Asterales</taxon>
        <taxon>Asteraceae</taxon>
        <taxon>Asteroideae</taxon>
        <taxon>Heliantheae alliance</taxon>
        <taxon>Tageteae</taxon>
        <taxon>Tagetes</taxon>
    </lineage>
</organism>